<sequence>MHPDPSAVALSGNKSSLWFAKEHLPKYRRVKALMKQIVGSPFWGEAEAPQVRAAAVGRAATAAWWSSTTTALSSPASTARSRPGGHLYEHAMLHNCTLADWADLAPANQVAAYVALRNARAVDVDGVIDKAARKGGKRRAQRPGGRGQNNGQNPGRLGVLDPGAAAAQTTGNDGAGQEGEVYKAGDVVWEGFNGSKAQFYCEREGMRDCVCNAAGYCNVNAGADYIAAGKAFSANGFVPADTGNGEGNGGDGGGGRGSGNGSGGGCGGGVVFGTGNGGGGSGCGN</sequence>
<dbReference type="GeneID" id="20349730"/>
<name>J3P6X6_GAET3</name>
<dbReference type="AlphaFoldDB" id="J3P6X6"/>
<proteinExistence type="predicted"/>
<dbReference type="Proteomes" id="UP000006039">
    <property type="component" value="Unassembled WGS sequence"/>
</dbReference>
<accession>J3P6X6</accession>
<evidence type="ECO:0000313" key="4">
    <source>
        <dbReference type="Proteomes" id="UP000006039"/>
    </source>
</evidence>
<dbReference type="OrthoDB" id="4455544at2759"/>
<feature type="region of interest" description="Disordered" evidence="1">
    <location>
        <begin position="132"/>
        <end position="178"/>
    </location>
</feature>
<reference evidence="4" key="1">
    <citation type="submission" date="2010-07" db="EMBL/GenBank/DDBJ databases">
        <title>The genome sequence of Gaeumannomyces graminis var. tritici strain R3-111a-1.</title>
        <authorList>
            <consortium name="The Broad Institute Genome Sequencing Platform"/>
            <person name="Ma L.-J."/>
            <person name="Dead R."/>
            <person name="Young S."/>
            <person name="Zeng Q."/>
            <person name="Koehrsen M."/>
            <person name="Alvarado L."/>
            <person name="Berlin A."/>
            <person name="Chapman S.B."/>
            <person name="Chen Z."/>
            <person name="Freedman E."/>
            <person name="Gellesch M."/>
            <person name="Goldberg J."/>
            <person name="Griggs A."/>
            <person name="Gujja S."/>
            <person name="Heilman E.R."/>
            <person name="Heiman D."/>
            <person name="Hepburn T."/>
            <person name="Howarth C."/>
            <person name="Jen D."/>
            <person name="Larson L."/>
            <person name="Mehta T."/>
            <person name="Neiman D."/>
            <person name="Pearson M."/>
            <person name="Roberts A."/>
            <person name="Saif S."/>
            <person name="Shea T."/>
            <person name="Shenoy N."/>
            <person name="Sisk P."/>
            <person name="Stolte C."/>
            <person name="Sykes S."/>
            <person name="Walk T."/>
            <person name="White J."/>
            <person name="Yandava C."/>
            <person name="Haas B."/>
            <person name="Nusbaum C."/>
            <person name="Birren B."/>
        </authorList>
    </citation>
    <scope>NUCLEOTIDE SEQUENCE [LARGE SCALE GENOMIC DNA]</scope>
    <source>
        <strain evidence="4">R3-111a-1</strain>
    </source>
</reference>
<evidence type="ECO:0000313" key="2">
    <source>
        <dbReference type="EMBL" id="EJT72406.1"/>
    </source>
</evidence>
<reference evidence="2" key="2">
    <citation type="submission" date="2010-07" db="EMBL/GenBank/DDBJ databases">
        <authorList>
            <consortium name="The Broad Institute Genome Sequencing Platform"/>
            <consortium name="Broad Institute Genome Sequencing Center for Infectious Disease"/>
            <person name="Ma L.-J."/>
            <person name="Dead R."/>
            <person name="Young S."/>
            <person name="Zeng Q."/>
            <person name="Koehrsen M."/>
            <person name="Alvarado L."/>
            <person name="Berlin A."/>
            <person name="Chapman S.B."/>
            <person name="Chen Z."/>
            <person name="Freedman E."/>
            <person name="Gellesch M."/>
            <person name="Goldberg J."/>
            <person name="Griggs A."/>
            <person name="Gujja S."/>
            <person name="Heilman E.R."/>
            <person name="Heiman D."/>
            <person name="Hepburn T."/>
            <person name="Howarth C."/>
            <person name="Jen D."/>
            <person name="Larson L."/>
            <person name="Mehta T."/>
            <person name="Neiman D."/>
            <person name="Pearson M."/>
            <person name="Roberts A."/>
            <person name="Saif S."/>
            <person name="Shea T."/>
            <person name="Shenoy N."/>
            <person name="Sisk P."/>
            <person name="Stolte C."/>
            <person name="Sykes S."/>
            <person name="Walk T."/>
            <person name="White J."/>
            <person name="Yandava C."/>
            <person name="Haas B."/>
            <person name="Nusbaum C."/>
            <person name="Birren B."/>
        </authorList>
    </citation>
    <scope>NUCLEOTIDE SEQUENCE</scope>
    <source>
        <strain evidence="2">R3-111a-1</strain>
    </source>
</reference>
<protein>
    <submittedName>
        <fullName evidence="2 3">Uncharacterized protein</fullName>
    </submittedName>
</protein>
<dbReference type="EMBL" id="GL385399">
    <property type="protein sequence ID" value="EJT72406.1"/>
    <property type="molecule type" value="Genomic_DNA"/>
</dbReference>
<dbReference type="RefSeq" id="XP_009225380.1">
    <property type="nucleotide sequence ID" value="XM_009227116.1"/>
</dbReference>
<dbReference type="HOGENOM" id="CLU_976730_0_0_1"/>
<evidence type="ECO:0000313" key="3">
    <source>
        <dbReference type="EnsemblFungi" id="EJT72406"/>
    </source>
</evidence>
<dbReference type="EnsemblFungi" id="EJT72406">
    <property type="protein sequence ID" value="EJT72406"/>
    <property type="gene ID" value="GGTG_09272"/>
</dbReference>
<reference evidence="3" key="5">
    <citation type="submission" date="2018-04" db="UniProtKB">
        <authorList>
            <consortium name="EnsemblFungi"/>
        </authorList>
    </citation>
    <scope>IDENTIFICATION</scope>
    <source>
        <strain evidence="3">R3-111a-1</strain>
    </source>
</reference>
<organism evidence="2">
    <name type="scientific">Gaeumannomyces tritici (strain R3-111a-1)</name>
    <name type="common">Wheat and barley take-all root rot fungus</name>
    <name type="synonym">Gaeumannomyces graminis var. tritici</name>
    <dbReference type="NCBI Taxonomy" id="644352"/>
    <lineage>
        <taxon>Eukaryota</taxon>
        <taxon>Fungi</taxon>
        <taxon>Dikarya</taxon>
        <taxon>Ascomycota</taxon>
        <taxon>Pezizomycotina</taxon>
        <taxon>Sordariomycetes</taxon>
        <taxon>Sordariomycetidae</taxon>
        <taxon>Magnaporthales</taxon>
        <taxon>Magnaporthaceae</taxon>
        <taxon>Gaeumannomyces</taxon>
    </lineage>
</organism>
<reference evidence="3" key="4">
    <citation type="journal article" date="2015" name="G3 (Bethesda)">
        <title>Genome sequences of three phytopathogenic species of the Magnaporthaceae family of fungi.</title>
        <authorList>
            <person name="Okagaki L.H."/>
            <person name="Nunes C.C."/>
            <person name="Sailsbery J."/>
            <person name="Clay B."/>
            <person name="Brown D."/>
            <person name="John T."/>
            <person name="Oh Y."/>
            <person name="Young N."/>
            <person name="Fitzgerald M."/>
            <person name="Haas B.J."/>
            <person name="Zeng Q."/>
            <person name="Young S."/>
            <person name="Adiconis X."/>
            <person name="Fan L."/>
            <person name="Levin J.Z."/>
            <person name="Mitchell T.K."/>
            <person name="Okubara P.A."/>
            <person name="Farman M.L."/>
            <person name="Kohn L.M."/>
            <person name="Birren B."/>
            <person name="Ma L.-J."/>
            <person name="Dean R.A."/>
        </authorList>
    </citation>
    <scope>NUCLEOTIDE SEQUENCE</scope>
    <source>
        <strain evidence="3">R3-111a-1</strain>
    </source>
</reference>
<reference evidence="2" key="3">
    <citation type="submission" date="2010-09" db="EMBL/GenBank/DDBJ databases">
        <title>Annotation of Gaeumannomyces graminis var. tritici R3-111a-1.</title>
        <authorList>
            <consortium name="The Broad Institute Genome Sequencing Platform"/>
            <person name="Ma L.-J."/>
            <person name="Dead R."/>
            <person name="Young S.K."/>
            <person name="Zeng Q."/>
            <person name="Gargeya S."/>
            <person name="Fitzgerald M."/>
            <person name="Haas B."/>
            <person name="Abouelleil A."/>
            <person name="Alvarado L."/>
            <person name="Arachchi H.M."/>
            <person name="Berlin A."/>
            <person name="Brown A."/>
            <person name="Chapman S.B."/>
            <person name="Chen Z."/>
            <person name="Dunbar C."/>
            <person name="Freedman E."/>
            <person name="Gearin G."/>
            <person name="Gellesch M."/>
            <person name="Goldberg J."/>
            <person name="Griggs A."/>
            <person name="Gujja S."/>
            <person name="Heiman D."/>
            <person name="Howarth C."/>
            <person name="Larson L."/>
            <person name="Lui A."/>
            <person name="MacDonald P.J.P."/>
            <person name="Mehta T."/>
            <person name="Montmayeur A."/>
            <person name="Murphy C."/>
            <person name="Neiman D."/>
            <person name="Pearson M."/>
            <person name="Priest M."/>
            <person name="Roberts A."/>
            <person name="Saif S."/>
            <person name="Shea T."/>
            <person name="Shenoy N."/>
            <person name="Sisk P."/>
            <person name="Stolte C."/>
            <person name="Sykes S."/>
            <person name="Yandava C."/>
            <person name="Wortman J."/>
            <person name="Nusbaum C."/>
            <person name="Birren B."/>
        </authorList>
    </citation>
    <scope>NUCLEOTIDE SEQUENCE</scope>
    <source>
        <strain evidence="2">R3-111a-1</strain>
    </source>
</reference>
<dbReference type="VEuPathDB" id="FungiDB:GGTG_09272"/>
<keyword evidence="4" id="KW-1185">Reference proteome</keyword>
<evidence type="ECO:0000256" key="1">
    <source>
        <dbReference type="SAM" id="MobiDB-lite"/>
    </source>
</evidence>
<gene>
    <name evidence="3" type="primary">20349730</name>
    <name evidence="2" type="ORF">GGTG_09272</name>
</gene>